<feature type="signal peptide" evidence="1">
    <location>
        <begin position="1"/>
        <end position="21"/>
    </location>
</feature>
<organism evidence="2 3">
    <name type="scientific">Cladosporium halotolerans</name>
    <dbReference type="NCBI Taxonomy" id="1052096"/>
    <lineage>
        <taxon>Eukaryota</taxon>
        <taxon>Fungi</taxon>
        <taxon>Dikarya</taxon>
        <taxon>Ascomycota</taxon>
        <taxon>Pezizomycotina</taxon>
        <taxon>Dothideomycetes</taxon>
        <taxon>Dothideomycetidae</taxon>
        <taxon>Cladosporiales</taxon>
        <taxon>Cladosporiaceae</taxon>
        <taxon>Cladosporium</taxon>
    </lineage>
</organism>
<reference evidence="2 3" key="1">
    <citation type="journal article" date="2020" name="Microbiol. Resour. Announc.">
        <title>Draft Genome Sequence of a Cladosporium Species Isolated from the Mesophotic Ascidian Didemnum maculosum.</title>
        <authorList>
            <person name="Gioti A."/>
            <person name="Siaperas R."/>
            <person name="Nikolaivits E."/>
            <person name="Le Goff G."/>
            <person name="Ouazzani J."/>
            <person name="Kotoulas G."/>
            <person name="Topakas E."/>
        </authorList>
    </citation>
    <scope>NUCLEOTIDE SEQUENCE [LARGE SCALE GENOMIC DNA]</scope>
    <source>
        <strain evidence="2 3">TM138-S3</strain>
    </source>
</reference>
<evidence type="ECO:0000313" key="3">
    <source>
        <dbReference type="Proteomes" id="UP000803884"/>
    </source>
</evidence>
<sequence>MKSFATAASLVALAAPAIVQAARNVPIEAINIATGDSLGFLWSEPVEPHFPEPAYGDEAFDLMFRKGRSNNKKVRLSDIEDFSQARAEMWCARESPSPCWGTGYFEAGGGEWEAGHYLVHADFRYADTPGYNPSKGWIADGYNNETGVAEFRYIGDSSRDYAFYACGDIPATENDEPNGDLYIKYANQPTPAECQDIRLQMQFEAGTGTINWTQSYECQVFGHGNC</sequence>
<dbReference type="RefSeq" id="XP_069233730.1">
    <property type="nucleotide sequence ID" value="XM_069369465.1"/>
</dbReference>
<proteinExistence type="predicted"/>
<keyword evidence="3" id="KW-1185">Reference proteome</keyword>
<keyword evidence="1" id="KW-0732">Signal</keyword>
<comment type="caution">
    <text evidence="2">The sequence shown here is derived from an EMBL/GenBank/DDBJ whole genome shotgun (WGS) entry which is preliminary data.</text>
</comment>
<dbReference type="Proteomes" id="UP000803884">
    <property type="component" value="Unassembled WGS sequence"/>
</dbReference>
<evidence type="ECO:0000256" key="1">
    <source>
        <dbReference type="SAM" id="SignalP"/>
    </source>
</evidence>
<protein>
    <submittedName>
        <fullName evidence="2">Uncharacterized protein</fullName>
    </submittedName>
</protein>
<accession>A0AB34L0Q6</accession>
<dbReference type="GeneID" id="96002303"/>
<name>A0AB34L0Q6_9PEZI</name>
<evidence type="ECO:0000313" key="2">
    <source>
        <dbReference type="EMBL" id="KAL1590625.1"/>
    </source>
</evidence>
<feature type="chain" id="PRO_5044261111" evidence="1">
    <location>
        <begin position="22"/>
        <end position="226"/>
    </location>
</feature>
<dbReference type="EMBL" id="JAAQHG020000002">
    <property type="protein sequence ID" value="KAL1590625.1"/>
    <property type="molecule type" value="Genomic_DNA"/>
</dbReference>
<gene>
    <name evidence="2" type="ORF">WHR41_00859</name>
</gene>
<dbReference type="AlphaFoldDB" id="A0AB34L0Q6"/>